<evidence type="ECO:0000313" key="3">
    <source>
        <dbReference type="Proteomes" id="UP001597548"/>
    </source>
</evidence>
<feature type="chain" id="PRO_5046794525" description="DUF4412 domain-containing protein" evidence="1">
    <location>
        <begin position="24"/>
        <end position="294"/>
    </location>
</feature>
<dbReference type="RefSeq" id="WP_194506546.1">
    <property type="nucleotide sequence ID" value="NZ_JADILU010000001.1"/>
</dbReference>
<feature type="signal peptide" evidence="1">
    <location>
        <begin position="1"/>
        <end position="23"/>
    </location>
</feature>
<dbReference type="EMBL" id="JBHUOS010000010">
    <property type="protein sequence ID" value="MFD2916589.1"/>
    <property type="molecule type" value="Genomic_DNA"/>
</dbReference>
<dbReference type="Proteomes" id="UP001597548">
    <property type="component" value="Unassembled WGS sequence"/>
</dbReference>
<keyword evidence="1" id="KW-0732">Signal</keyword>
<organism evidence="2 3">
    <name type="scientific">Psychroserpens luteus</name>
    <dbReference type="NCBI Taxonomy" id="1434066"/>
    <lineage>
        <taxon>Bacteria</taxon>
        <taxon>Pseudomonadati</taxon>
        <taxon>Bacteroidota</taxon>
        <taxon>Flavobacteriia</taxon>
        <taxon>Flavobacteriales</taxon>
        <taxon>Flavobacteriaceae</taxon>
        <taxon>Psychroserpens</taxon>
    </lineage>
</organism>
<evidence type="ECO:0000256" key="1">
    <source>
        <dbReference type="SAM" id="SignalP"/>
    </source>
</evidence>
<reference evidence="3" key="1">
    <citation type="journal article" date="2019" name="Int. J. Syst. Evol. Microbiol.">
        <title>The Global Catalogue of Microorganisms (GCM) 10K type strain sequencing project: providing services to taxonomists for standard genome sequencing and annotation.</title>
        <authorList>
            <consortium name="The Broad Institute Genomics Platform"/>
            <consortium name="The Broad Institute Genome Sequencing Center for Infectious Disease"/>
            <person name="Wu L."/>
            <person name="Ma J."/>
        </authorList>
    </citation>
    <scope>NUCLEOTIDE SEQUENCE [LARGE SCALE GENOMIC DNA]</scope>
    <source>
        <strain evidence="3">KCTC 32514</strain>
    </source>
</reference>
<accession>A0ABW5ZU71</accession>
<evidence type="ECO:0008006" key="4">
    <source>
        <dbReference type="Google" id="ProtNLM"/>
    </source>
</evidence>
<keyword evidence="3" id="KW-1185">Reference proteome</keyword>
<name>A0ABW5ZU71_9FLAO</name>
<sequence length="294" mass="33777">MKSLKRFLPIVIFFIGCLGFSQTAEEQKMIEKGKKMQDSMLKTPMYKELMRINDQEEANKKEKKANEKITVKPKVSTSYSNPKLENYPFGSLEVNLMVIPFGMENPIKIGTMSKSGDINFDFPKEHPKLSKDDKESESSKLWYTIFSKCSNGSEMVAEKDNIFSFDTGGLSLWTSDNHYVGVIFTVSDEKLMSWVEDPAYMEPILGSYFELIYVDKPYQYKGNCNTARMMEEGEDDAKIDYTYNLNLKAGFNFIEYKIENIHKTDPNIMASFPDKVSVTSVEGIPNCKWIGKYF</sequence>
<comment type="caution">
    <text evidence="2">The sequence shown here is derived from an EMBL/GenBank/DDBJ whole genome shotgun (WGS) entry which is preliminary data.</text>
</comment>
<gene>
    <name evidence="2" type="ORF">ACFS29_13120</name>
</gene>
<protein>
    <recommendedName>
        <fullName evidence="4">DUF4412 domain-containing protein</fullName>
    </recommendedName>
</protein>
<proteinExistence type="predicted"/>
<evidence type="ECO:0000313" key="2">
    <source>
        <dbReference type="EMBL" id="MFD2916589.1"/>
    </source>
</evidence>
<dbReference type="PROSITE" id="PS51257">
    <property type="entry name" value="PROKAR_LIPOPROTEIN"/>
    <property type="match status" value="1"/>
</dbReference>